<keyword evidence="1" id="KW-0812">Transmembrane</keyword>
<feature type="transmembrane region" description="Helical" evidence="1">
    <location>
        <begin position="15"/>
        <end position="34"/>
    </location>
</feature>
<name>A0ABP8GYX2_9BACT</name>
<evidence type="ECO:0000313" key="3">
    <source>
        <dbReference type="Proteomes" id="UP001501725"/>
    </source>
</evidence>
<dbReference type="Proteomes" id="UP001501725">
    <property type="component" value="Unassembled WGS sequence"/>
</dbReference>
<keyword evidence="1" id="KW-1133">Transmembrane helix</keyword>
<comment type="caution">
    <text evidence="2">The sequence shown here is derived from an EMBL/GenBank/DDBJ whole genome shotgun (WGS) entry which is preliminary data.</text>
</comment>
<proteinExistence type="predicted"/>
<reference evidence="3" key="1">
    <citation type="journal article" date="2019" name="Int. J. Syst. Evol. Microbiol.">
        <title>The Global Catalogue of Microorganisms (GCM) 10K type strain sequencing project: providing services to taxonomists for standard genome sequencing and annotation.</title>
        <authorList>
            <consortium name="The Broad Institute Genomics Platform"/>
            <consortium name="The Broad Institute Genome Sequencing Center for Infectious Disease"/>
            <person name="Wu L."/>
            <person name="Ma J."/>
        </authorList>
    </citation>
    <scope>NUCLEOTIDE SEQUENCE [LARGE SCALE GENOMIC DNA]</scope>
    <source>
        <strain evidence="3">JCM 17919</strain>
    </source>
</reference>
<evidence type="ECO:0000313" key="2">
    <source>
        <dbReference type="EMBL" id="GAA4331880.1"/>
    </source>
</evidence>
<sequence>MKLNFFNRASPYYPFRWYVVFLLALTALMAFHDLTGRRMLSFSRDEWNAGGPGNHYHK</sequence>
<accession>A0ABP8GYX2</accession>
<keyword evidence="1" id="KW-0472">Membrane</keyword>
<protein>
    <submittedName>
        <fullName evidence="2">Uncharacterized protein</fullName>
    </submittedName>
</protein>
<dbReference type="RefSeq" id="WP_345255975.1">
    <property type="nucleotide sequence ID" value="NZ_BAABGY010000007.1"/>
</dbReference>
<gene>
    <name evidence="2" type="ORF">GCM10023184_24080</name>
</gene>
<organism evidence="2 3">
    <name type="scientific">Flaviaesturariibacter amylovorans</name>
    <dbReference type="NCBI Taxonomy" id="1084520"/>
    <lineage>
        <taxon>Bacteria</taxon>
        <taxon>Pseudomonadati</taxon>
        <taxon>Bacteroidota</taxon>
        <taxon>Chitinophagia</taxon>
        <taxon>Chitinophagales</taxon>
        <taxon>Chitinophagaceae</taxon>
        <taxon>Flaviaestuariibacter</taxon>
    </lineage>
</organism>
<dbReference type="EMBL" id="BAABGY010000007">
    <property type="protein sequence ID" value="GAA4331880.1"/>
    <property type="molecule type" value="Genomic_DNA"/>
</dbReference>
<keyword evidence="3" id="KW-1185">Reference proteome</keyword>
<evidence type="ECO:0000256" key="1">
    <source>
        <dbReference type="SAM" id="Phobius"/>
    </source>
</evidence>